<reference evidence="1 2" key="1">
    <citation type="journal article" date="2019" name="Genome Biol. Evol.">
        <title>Day and night: Metabolic profiles and evolutionary relationships of six axenic non-marine cyanobacteria.</title>
        <authorList>
            <person name="Will S.E."/>
            <person name="Henke P."/>
            <person name="Boedeker C."/>
            <person name="Huang S."/>
            <person name="Brinkmann H."/>
            <person name="Rohde M."/>
            <person name="Jarek M."/>
            <person name="Friedl T."/>
            <person name="Seufert S."/>
            <person name="Schumacher M."/>
            <person name="Overmann J."/>
            <person name="Neumann-Schaal M."/>
            <person name="Petersen J."/>
        </authorList>
    </citation>
    <scope>NUCLEOTIDE SEQUENCE [LARGE SCALE GENOMIC DNA]</scope>
    <source>
        <strain evidence="1 2">SAG 39.79</strain>
    </source>
</reference>
<dbReference type="Proteomes" id="UP000282574">
    <property type="component" value="Unassembled WGS sequence"/>
</dbReference>
<name>A0AB37UH28_9CYAN</name>
<gene>
    <name evidence="1" type="ORF">DSM107010_40590</name>
</gene>
<dbReference type="AlphaFoldDB" id="A0AB37UH28"/>
<dbReference type="EMBL" id="RSCK01000039">
    <property type="protein sequence ID" value="RUT10606.1"/>
    <property type="molecule type" value="Genomic_DNA"/>
</dbReference>
<evidence type="ECO:0000313" key="1">
    <source>
        <dbReference type="EMBL" id="RUT10606.1"/>
    </source>
</evidence>
<organism evidence="1 2">
    <name type="scientific">Chroococcidiopsis cubana SAG 39.79</name>
    <dbReference type="NCBI Taxonomy" id="388085"/>
    <lineage>
        <taxon>Bacteria</taxon>
        <taxon>Bacillati</taxon>
        <taxon>Cyanobacteriota</taxon>
        <taxon>Cyanophyceae</taxon>
        <taxon>Chroococcidiopsidales</taxon>
        <taxon>Chroococcidiopsidaceae</taxon>
        <taxon>Chroococcidiopsis</taxon>
    </lineage>
</organism>
<protein>
    <submittedName>
        <fullName evidence="1">Uncharacterized protein</fullName>
    </submittedName>
</protein>
<keyword evidence="2" id="KW-1185">Reference proteome</keyword>
<accession>A0AB37UH28</accession>
<evidence type="ECO:0000313" key="2">
    <source>
        <dbReference type="Proteomes" id="UP000282574"/>
    </source>
</evidence>
<proteinExistence type="predicted"/>
<comment type="caution">
    <text evidence="1">The sequence shown here is derived from an EMBL/GenBank/DDBJ whole genome shotgun (WGS) entry which is preliminary data.</text>
</comment>
<sequence>MFGIGEYVLHQKTGHIGKVIGYGHEILNGVYTTTLKVLVDYAETSGKRGVVEEDLYSAWVKWIRS</sequence>